<keyword evidence="2" id="KW-1185">Reference proteome</keyword>
<proteinExistence type="predicted"/>
<dbReference type="EMBL" id="MT708545">
    <property type="protein sequence ID" value="QOV06090.1"/>
    <property type="molecule type" value="Genomic_DNA"/>
</dbReference>
<evidence type="ECO:0000313" key="2">
    <source>
        <dbReference type="Proteomes" id="UP000593603"/>
    </source>
</evidence>
<accession>A0A7S6U3H8</accession>
<gene>
    <name evidence="1" type="ORF">CPT_Pasto_016</name>
</gene>
<organism evidence="1 2">
    <name type="scientific">Rhizobium phage Pasto</name>
    <dbReference type="NCBI Taxonomy" id="2767575"/>
    <lineage>
        <taxon>Viruses</taxon>
        <taxon>Duplodnaviria</taxon>
        <taxon>Heunggongvirae</taxon>
        <taxon>Uroviricota</taxon>
        <taxon>Caudoviricetes</taxon>
        <taxon>Autographivirales</taxon>
        <taxon>Autographivirales incertae sedis</taxon>
        <taxon>Pastovirus</taxon>
        <taxon>Pastovirus pasto</taxon>
    </lineage>
</organism>
<name>A0A7S6U3H8_9CAUD</name>
<dbReference type="Proteomes" id="UP000593603">
    <property type="component" value="Segment"/>
</dbReference>
<evidence type="ECO:0000313" key="1">
    <source>
        <dbReference type="EMBL" id="QOV06090.1"/>
    </source>
</evidence>
<sequence length="58" mass="6581">MKKPSISLRFGASHDDITVDGNKFIRHKLTKGDFTFLRNVVIDTLLKVGMISRRTSFA</sequence>
<reference evidence="1 2" key="1">
    <citation type="submission" date="2020-07" db="EMBL/GenBank/DDBJ databases">
        <title>Complete genome sequence of Rhizobium japonicum phage Pasto.</title>
        <authorList>
            <person name="Manuel N.S."/>
            <person name="Ravindran A."/>
            <person name="Newkirk H."/>
            <person name="Gonzalez C."/>
            <person name="Young R."/>
            <person name="Liu M."/>
        </authorList>
    </citation>
    <scope>NUCLEOTIDE SEQUENCE [LARGE SCALE GENOMIC DNA]</scope>
</reference>
<protein>
    <submittedName>
        <fullName evidence="1">Uncharacterized protein</fullName>
    </submittedName>
</protein>